<comment type="caution">
    <text evidence="2">The sequence shown here is derived from an EMBL/GenBank/DDBJ whole genome shotgun (WGS) entry which is preliminary data.</text>
</comment>
<dbReference type="EMBL" id="QGKX02001290">
    <property type="protein sequence ID" value="KAF3540742.1"/>
    <property type="molecule type" value="Genomic_DNA"/>
</dbReference>
<proteinExistence type="predicted"/>
<feature type="region of interest" description="Disordered" evidence="1">
    <location>
        <begin position="1"/>
        <end position="20"/>
    </location>
</feature>
<gene>
    <name evidence="2" type="ORF">F2Q69_00022151</name>
</gene>
<organism evidence="2 3">
    <name type="scientific">Brassica cretica</name>
    <name type="common">Mustard</name>
    <dbReference type="NCBI Taxonomy" id="69181"/>
    <lineage>
        <taxon>Eukaryota</taxon>
        <taxon>Viridiplantae</taxon>
        <taxon>Streptophyta</taxon>
        <taxon>Embryophyta</taxon>
        <taxon>Tracheophyta</taxon>
        <taxon>Spermatophyta</taxon>
        <taxon>Magnoliopsida</taxon>
        <taxon>eudicotyledons</taxon>
        <taxon>Gunneridae</taxon>
        <taxon>Pentapetalae</taxon>
        <taxon>rosids</taxon>
        <taxon>malvids</taxon>
        <taxon>Brassicales</taxon>
        <taxon>Brassicaceae</taxon>
        <taxon>Brassiceae</taxon>
        <taxon>Brassica</taxon>
    </lineage>
</organism>
<reference evidence="2" key="1">
    <citation type="submission" date="2019-12" db="EMBL/GenBank/DDBJ databases">
        <title>Genome sequencing and annotation of Brassica cretica.</title>
        <authorList>
            <person name="Studholme D.J."/>
            <person name="Sarris P."/>
        </authorList>
    </citation>
    <scope>NUCLEOTIDE SEQUENCE</scope>
    <source>
        <strain evidence="2">PFS-109/04</strain>
        <tissue evidence="2">Leaf</tissue>
    </source>
</reference>
<evidence type="ECO:0000313" key="3">
    <source>
        <dbReference type="Proteomes" id="UP000712600"/>
    </source>
</evidence>
<dbReference type="Proteomes" id="UP000712600">
    <property type="component" value="Unassembled WGS sequence"/>
</dbReference>
<accession>A0A8S9QLS2</accession>
<sequence length="61" mass="6661">MTDGPTVYQGSGALHDGLTADPPRAPHVYLHVQVSCTETPHAFLDTHTPRSLPPRPEHTHI</sequence>
<protein>
    <submittedName>
        <fullName evidence="2">Uncharacterized protein</fullName>
    </submittedName>
</protein>
<name>A0A8S9QLS2_BRACR</name>
<evidence type="ECO:0000313" key="2">
    <source>
        <dbReference type="EMBL" id="KAF3540742.1"/>
    </source>
</evidence>
<evidence type="ECO:0000256" key="1">
    <source>
        <dbReference type="SAM" id="MobiDB-lite"/>
    </source>
</evidence>
<dbReference type="AlphaFoldDB" id="A0A8S9QLS2"/>